<dbReference type="EC" id="3.1.1.103" evidence="2"/>
<evidence type="ECO:0000313" key="3">
    <source>
        <dbReference type="Proteomes" id="UP001556692"/>
    </source>
</evidence>
<dbReference type="GO" id="GO:0016787">
    <property type="term" value="F:hydrolase activity"/>
    <property type="evidence" value="ECO:0007669"/>
    <property type="project" value="UniProtKB-KW"/>
</dbReference>
<feature type="domain" description="Beta-lactamase-related" evidence="1">
    <location>
        <begin position="41"/>
        <end position="393"/>
    </location>
</feature>
<dbReference type="InterPro" id="IPR001466">
    <property type="entry name" value="Beta-lactam-related"/>
</dbReference>
<gene>
    <name evidence="2" type="ORF">ABGN05_14190</name>
</gene>
<keyword evidence="3" id="KW-1185">Reference proteome</keyword>
<reference evidence="2 3" key="1">
    <citation type="submission" date="2024-05" db="EMBL/GenBank/DDBJ databases">
        <authorList>
            <person name="Jiang F."/>
        </authorList>
    </citation>
    <scope>NUCLEOTIDE SEQUENCE [LARGE SCALE GENOMIC DNA]</scope>
    <source>
        <strain evidence="2 3">LZ166</strain>
    </source>
</reference>
<dbReference type="Proteomes" id="UP001556692">
    <property type="component" value="Unassembled WGS sequence"/>
</dbReference>
<dbReference type="Gene3D" id="3.40.710.10">
    <property type="entry name" value="DD-peptidase/beta-lactamase superfamily"/>
    <property type="match status" value="1"/>
</dbReference>
<proteinExistence type="predicted"/>
<dbReference type="EMBL" id="JBDPGJ010000003">
    <property type="protein sequence ID" value="MEX0406814.1"/>
    <property type="molecule type" value="Genomic_DNA"/>
</dbReference>
<dbReference type="InterPro" id="IPR012338">
    <property type="entry name" value="Beta-lactam/transpept-like"/>
</dbReference>
<evidence type="ECO:0000313" key="2">
    <source>
        <dbReference type="EMBL" id="MEX0406814.1"/>
    </source>
</evidence>
<dbReference type="PANTHER" id="PTHR43283:SF3">
    <property type="entry name" value="BETA-LACTAMASE FAMILY PROTEIN (AFU_ORTHOLOGUE AFUA_5G07500)"/>
    <property type="match status" value="1"/>
</dbReference>
<dbReference type="InterPro" id="IPR050789">
    <property type="entry name" value="Diverse_Enzym_Activities"/>
</dbReference>
<evidence type="ECO:0000259" key="1">
    <source>
        <dbReference type="Pfam" id="PF00144"/>
    </source>
</evidence>
<dbReference type="Pfam" id="PF00144">
    <property type="entry name" value="Beta-lactamase"/>
    <property type="match status" value="1"/>
</dbReference>
<protein>
    <submittedName>
        <fullName evidence="2">Serine hydrolase domain-containing protein</fullName>
        <ecNumber evidence="2">3.1.1.103</ecNumber>
    </submittedName>
</protein>
<dbReference type="SUPFAM" id="SSF56601">
    <property type="entry name" value="beta-lactamase/transpeptidase-like"/>
    <property type="match status" value="1"/>
</dbReference>
<accession>A0ABV3SJ65</accession>
<dbReference type="PANTHER" id="PTHR43283">
    <property type="entry name" value="BETA-LACTAMASE-RELATED"/>
    <property type="match status" value="1"/>
</dbReference>
<organism evidence="2 3">
    <name type="scientific">Aquibium pacificus</name>
    <dbReference type="NCBI Taxonomy" id="3153579"/>
    <lineage>
        <taxon>Bacteria</taxon>
        <taxon>Pseudomonadati</taxon>
        <taxon>Pseudomonadota</taxon>
        <taxon>Alphaproteobacteria</taxon>
        <taxon>Hyphomicrobiales</taxon>
        <taxon>Phyllobacteriaceae</taxon>
        <taxon>Aquibium</taxon>
    </lineage>
</organism>
<sequence length="415" mass="44210">MKTWTELRDRKHLTAIAAAGIAAAVASQAPALADDALTRRVDAVIDRWVDAERIVGTVAMIAKDGEVIYRRAAGFADREAGKPVAEDTIFRHASMTKAIVSATALALMEEGRLSLDDTVAQWLPYFTPALPDGRRPDITIRQLMTHTSGLSYSFLEPDESPYRSGLISEGLDDTGALSLEESMRRLASIPLVYEPGTEWRYSLSTDVLGAVIEEVSGMTLPDAVAHYFMGPLGMTDTTFLVKDPVRLSAAYRDGDGRAVRMNDAGDEIPLGTGVRVYPGRATDPDAHPSGGGGMSGTAADYLRFLEAIRTGGGPILEEASALAFGKHVIGELRAWTEGEGWGHSIGAAVLLDPQAAATPQTVGTWQWGGALGSHWFVDPAEKLTVVVLTNTSVAGVIGEFPAELRDAIYGVDAEG</sequence>
<dbReference type="RefSeq" id="WP_367954695.1">
    <property type="nucleotide sequence ID" value="NZ_JBDPGJ010000003.1"/>
</dbReference>
<comment type="caution">
    <text evidence="2">The sequence shown here is derived from an EMBL/GenBank/DDBJ whole genome shotgun (WGS) entry which is preliminary data.</text>
</comment>
<keyword evidence="2" id="KW-0378">Hydrolase</keyword>
<name>A0ABV3SJ65_9HYPH</name>